<gene>
    <name evidence="3" type="ORF">SG34_027570</name>
</gene>
<dbReference type="RefSeq" id="WP_044840246.1">
    <property type="nucleotide sequence ID" value="NZ_CP059733.1"/>
</dbReference>
<dbReference type="CDD" id="cd06259">
    <property type="entry name" value="YdcF-like"/>
    <property type="match status" value="1"/>
</dbReference>
<evidence type="ECO:0000313" key="4">
    <source>
        <dbReference type="Proteomes" id="UP000032352"/>
    </source>
</evidence>
<dbReference type="EMBL" id="CP059733">
    <property type="protein sequence ID" value="WDE05018.1"/>
    <property type="molecule type" value="Genomic_DNA"/>
</dbReference>
<keyword evidence="1" id="KW-1133">Transmembrane helix</keyword>
<protein>
    <submittedName>
        <fullName evidence="3">YdcF family protein</fullName>
    </submittedName>
</protein>
<sequence length="241" mass="26371">MVLLYPFTLLIFVMLLSYVAEKLGGFRLGKVRVVSFCLLYLSCTPLCANLSLALLKSLTDETYCHSGIDSAVILAGGMSRTAASSADWSALGPESISRTAFLASRLPALPLQSVVISGGSGNGIKEGRLMADLFSRLQPRQPPVITLDERAVNTRASAEFVHGLAADMNKVYYLVTSDWHMPRAQAIFAASQVKVCPLASGESYVPYGFPGWFIPQKSALAKFERVWHEFGGLLFLWWRSL</sequence>
<accession>A0AAE9Z4C2</accession>
<name>A0AAE9Z4C2_9GAMM</name>
<dbReference type="AlphaFoldDB" id="A0AAE9Z4C2"/>
<dbReference type="Gene3D" id="3.40.50.620">
    <property type="entry name" value="HUPs"/>
    <property type="match status" value="1"/>
</dbReference>
<feature type="domain" description="DUF218" evidence="2">
    <location>
        <begin position="70"/>
        <end position="232"/>
    </location>
</feature>
<reference evidence="3 4" key="1">
    <citation type="journal article" date="2015" name="Genome Announc.">
        <title>Draft Genome Sequences of Marine Isolates of Thalassomonas viridans and Thalassomonas actiniarum.</title>
        <authorList>
            <person name="Olonade I."/>
            <person name="van Zyl L.J."/>
            <person name="Trindade M."/>
        </authorList>
    </citation>
    <scope>NUCLEOTIDE SEQUENCE [LARGE SCALE GENOMIC DNA]</scope>
    <source>
        <strain evidence="3 4">XOM25</strain>
    </source>
</reference>
<evidence type="ECO:0000313" key="3">
    <source>
        <dbReference type="EMBL" id="WDE05018.1"/>
    </source>
</evidence>
<feature type="transmembrane region" description="Helical" evidence="1">
    <location>
        <begin position="33"/>
        <end position="55"/>
    </location>
</feature>
<keyword evidence="1" id="KW-0812">Transmembrane</keyword>
<reference evidence="3 4" key="2">
    <citation type="journal article" date="2022" name="Mar. Drugs">
        <title>Bioassay-Guided Fractionation Leads to the Detection of Cholic Acid Generated by the Rare Thalassomonas sp.</title>
        <authorList>
            <person name="Pheiffer F."/>
            <person name="Schneider Y.K."/>
            <person name="Hansen E.H."/>
            <person name="Andersen J.H."/>
            <person name="Isaksson J."/>
            <person name="Busche T."/>
            <person name="R C."/>
            <person name="Kalinowski J."/>
            <person name="Zyl L.V."/>
            <person name="Trindade M."/>
        </authorList>
    </citation>
    <scope>NUCLEOTIDE SEQUENCE [LARGE SCALE GENOMIC DNA]</scope>
    <source>
        <strain evidence="3 4">XOM25</strain>
    </source>
</reference>
<organism evidence="3 4">
    <name type="scientific">Thalassomonas viridans</name>
    <dbReference type="NCBI Taxonomy" id="137584"/>
    <lineage>
        <taxon>Bacteria</taxon>
        <taxon>Pseudomonadati</taxon>
        <taxon>Pseudomonadota</taxon>
        <taxon>Gammaproteobacteria</taxon>
        <taxon>Alteromonadales</taxon>
        <taxon>Colwelliaceae</taxon>
        <taxon>Thalassomonas</taxon>
    </lineage>
</organism>
<dbReference type="Proteomes" id="UP000032352">
    <property type="component" value="Chromosome"/>
</dbReference>
<evidence type="ECO:0000256" key="1">
    <source>
        <dbReference type="SAM" id="Phobius"/>
    </source>
</evidence>
<proteinExistence type="predicted"/>
<dbReference type="Pfam" id="PF02698">
    <property type="entry name" value="DUF218"/>
    <property type="match status" value="1"/>
</dbReference>
<dbReference type="KEGG" id="tvd:SG34_027570"/>
<dbReference type="InterPro" id="IPR014729">
    <property type="entry name" value="Rossmann-like_a/b/a_fold"/>
</dbReference>
<evidence type="ECO:0000259" key="2">
    <source>
        <dbReference type="Pfam" id="PF02698"/>
    </source>
</evidence>
<keyword evidence="1" id="KW-0472">Membrane</keyword>
<dbReference type="InterPro" id="IPR003848">
    <property type="entry name" value="DUF218"/>
</dbReference>
<keyword evidence="4" id="KW-1185">Reference proteome</keyword>